<evidence type="ECO:0000313" key="2">
    <source>
        <dbReference type="Proteomes" id="UP000480185"/>
    </source>
</evidence>
<dbReference type="Proteomes" id="UP000480185">
    <property type="component" value="Unassembled WGS sequence"/>
</dbReference>
<evidence type="ECO:0008006" key="3">
    <source>
        <dbReference type="Google" id="ProtNLM"/>
    </source>
</evidence>
<name>A0A6G1X8A8_9BACI</name>
<accession>A0A6G1X8A8</accession>
<gene>
    <name evidence="1" type="ORF">GH754_12395</name>
</gene>
<reference evidence="1 2" key="1">
    <citation type="submission" date="2019-11" db="EMBL/GenBank/DDBJ databases">
        <authorList>
            <person name="Li J."/>
        </authorList>
    </citation>
    <scope>NUCLEOTIDE SEQUENCE [LARGE SCALE GENOMIC DNA]</scope>
    <source>
        <strain evidence="1 2">J4</strain>
    </source>
</reference>
<comment type="caution">
    <text evidence="1">The sequence shown here is derived from an EMBL/GenBank/DDBJ whole genome shotgun (WGS) entry which is preliminary data.</text>
</comment>
<protein>
    <recommendedName>
        <fullName evidence="3">DUF2249 domain-containing protein</fullName>
    </recommendedName>
</protein>
<keyword evidence="2" id="KW-1185">Reference proteome</keyword>
<dbReference type="AlphaFoldDB" id="A0A6G1X8A8"/>
<sequence length="27" mass="3299">MMEREGEFTWKYLQEGPDLWKVAIGKR</sequence>
<proteinExistence type="predicted"/>
<organism evidence="1 2">
    <name type="scientific">Salinibacillus xinjiangensis</name>
    <dbReference type="NCBI Taxonomy" id="1229268"/>
    <lineage>
        <taxon>Bacteria</taxon>
        <taxon>Bacillati</taxon>
        <taxon>Bacillota</taxon>
        <taxon>Bacilli</taxon>
        <taxon>Bacillales</taxon>
        <taxon>Bacillaceae</taxon>
        <taxon>Salinibacillus</taxon>
    </lineage>
</organism>
<dbReference type="EMBL" id="WJNH01000007">
    <property type="protein sequence ID" value="MRG87110.1"/>
    <property type="molecule type" value="Genomic_DNA"/>
</dbReference>
<evidence type="ECO:0000313" key="1">
    <source>
        <dbReference type="EMBL" id="MRG87110.1"/>
    </source>
</evidence>